<dbReference type="InterPro" id="IPR051035">
    <property type="entry name" value="Mito_inheritance_9"/>
</dbReference>
<accession>A0ABN7W833</accession>
<evidence type="ECO:0000313" key="2">
    <source>
        <dbReference type="Proteomes" id="UP000789901"/>
    </source>
</evidence>
<evidence type="ECO:0000313" key="1">
    <source>
        <dbReference type="EMBL" id="CAG8820505.1"/>
    </source>
</evidence>
<proteinExistence type="predicted"/>
<dbReference type="PANTHER" id="PTHR36091">
    <property type="entry name" value="ALTERED INHERITANCE OF MITOCHONDRIA PROTEIN 9, MITOCHONDRIAL"/>
    <property type="match status" value="1"/>
</dbReference>
<keyword evidence="2" id="KW-1185">Reference proteome</keyword>
<dbReference type="PANTHER" id="PTHR36091:SF1">
    <property type="entry name" value="ALTERED INHERITANCE OF MITOCHONDRIA PROTEIN 9, MITOCHONDRIAL"/>
    <property type="match status" value="1"/>
</dbReference>
<comment type="caution">
    <text evidence="1">The sequence shown here is derived from an EMBL/GenBank/DDBJ whole genome shotgun (WGS) entry which is preliminary data.</text>
</comment>
<dbReference type="Proteomes" id="UP000789901">
    <property type="component" value="Unassembled WGS sequence"/>
</dbReference>
<dbReference type="EMBL" id="CAJVQB010033971">
    <property type="protein sequence ID" value="CAG8820505.1"/>
    <property type="molecule type" value="Genomic_DNA"/>
</dbReference>
<protein>
    <submittedName>
        <fullName evidence="1">2158_t:CDS:1</fullName>
    </submittedName>
</protein>
<gene>
    <name evidence="1" type="ORF">GMARGA_LOCUS27586</name>
</gene>
<name>A0ABN7W833_GIGMA</name>
<reference evidence="1 2" key="1">
    <citation type="submission" date="2021-06" db="EMBL/GenBank/DDBJ databases">
        <authorList>
            <person name="Kallberg Y."/>
            <person name="Tangrot J."/>
            <person name="Rosling A."/>
        </authorList>
    </citation>
    <scope>NUCLEOTIDE SEQUENCE [LARGE SCALE GENOMIC DNA]</scope>
    <source>
        <strain evidence="1 2">120-4 pot B 10/14</strain>
    </source>
</reference>
<organism evidence="1 2">
    <name type="scientific">Gigaspora margarita</name>
    <dbReference type="NCBI Taxonomy" id="4874"/>
    <lineage>
        <taxon>Eukaryota</taxon>
        <taxon>Fungi</taxon>
        <taxon>Fungi incertae sedis</taxon>
        <taxon>Mucoromycota</taxon>
        <taxon>Glomeromycotina</taxon>
        <taxon>Glomeromycetes</taxon>
        <taxon>Diversisporales</taxon>
        <taxon>Gigasporaceae</taxon>
        <taxon>Gigaspora</taxon>
    </lineage>
</organism>
<sequence>MSNNSPSFQSHESAKSNSENSIELNINLKALQKSASNLFQKTESEVAIMDYIHLKMNILVPKVYYWNSSVNNPVGAEYIIMDTFLETKNFTEILISRKAYRMYK</sequence>